<accession>A0A645ISL5</accession>
<protein>
    <submittedName>
        <fullName evidence="1">Uncharacterized protein</fullName>
    </submittedName>
</protein>
<proteinExistence type="predicted"/>
<name>A0A645ISL5_9ZZZZ</name>
<dbReference type="AlphaFoldDB" id="A0A645ISL5"/>
<organism evidence="1">
    <name type="scientific">bioreactor metagenome</name>
    <dbReference type="NCBI Taxonomy" id="1076179"/>
    <lineage>
        <taxon>unclassified sequences</taxon>
        <taxon>metagenomes</taxon>
        <taxon>ecological metagenomes</taxon>
    </lineage>
</organism>
<evidence type="ECO:0000313" key="1">
    <source>
        <dbReference type="EMBL" id="MPN53379.1"/>
    </source>
</evidence>
<sequence length="103" mass="11921">MPSRTIIEVSEVLSVDPEKKYVMEDARYAAAAKVRKHLEIVAAIRWCQNKKSLVRMYGRLIGAQEQGTQIRASKEQIKTWRNAILQVAKEPLEFETVRDDYDI</sequence>
<dbReference type="EMBL" id="VSSQ01120454">
    <property type="protein sequence ID" value="MPN53379.1"/>
    <property type="molecule type" value="Genomic_DNA"/>
</dbReference>
<comment type="caution">
    <text evidence="1">The sequence shown here is derived from an EMBL/GenBank/DDBJ whole genome shotgun (WGS) entry which is preliminary data.</text>
</comment>
<reference evidence="1" key="1">
    <citation type="submission" date="2019-08" db="EMBL/GenBank/DDBJ databases">
        <authorList>
            <person name="Kucharzyk K."/>
            <person name="Murdoch R.W."/>
            <person name="Higgins S."/>
            <person name="Loffler F."/>
        </authorList>
    </citation>
    <scope>NUCLEOTIDE SEQUENCE</scope>
</reference>
<gene>
    <name evidence="1" type="ORF">SDC9_201043</name>
</gene>